<dbReference type="GO" id="GO:0008967">
    <property type="term" value="F:phosphoglycolate phosphatase activity"/>
    <property type="evidence" value="ECO:0007669"/>
    <property type="project" value="TreeGrafter"/>
</dbReference>
<proteinExistence type="inferred from homology"/>
<evidence type="ECO:0000313" key="7">
    <source>
        <dbReference type="Proteomes" id="UP000677016"/>
    </source>
</evidence>
<evidence type="ECO:0000313" key="6">
    <source>
        <dbReference type="EMBL" id="MBR7741968.1"/>
    </source>
</evidence>
<keyword evidence="2" id="KW-0829">Tyrosine-protein kinase</keyword>
<organism evidence="6 7">
    <name type="scientific">Phycicoccus avicenniae</name>
    <dbReference type="NCBI Taxonomy" id="2828860"/>
    <lineage>
        <taxon>Bacteria</taxon>
        <taxon>Bacillati</taxon>
        <taxon>Actinomycetota</taxon>
        <taxon>Actinomycetes</taxon>
        <taxon>Micrococcales</taxon>
        <taxon>Intrasporangiaceae</taxon>
        <taxon>Phycicoccus</taxon>
    </lineage>
</organism>
<keyword evidence="2" id="KW-0418">Kinase</keyword>
<evidence type="ECO:0000256" key="1">
    <source>
        <dbReference type="ARBA" id="ARBA00006171"/>
    </source>
</evidence>
<dbReference type="InterPro" id="IPR036412">
    <property type="entry name" value="HAD-like_sf"/>
</dbReference>
<keyword evidence="7" id="KW-1185">Reference proteome</keyword>
<dbReference type="SFLD" id="SFLDG01129">
    <property type="entry name" value="C1.5:_HAD__Beta-PGM__Phosphata"/>
    <property type="match status" value="1"/>
</dbReference>
<dbReference type="NCBIfam" id="TIGR01549">
    <property type="entry name" value="HAD-SF-IA-v1"/>
    <property type="match status" value="1"/>
</dbReference>
<dbReference type="Proteomes" id="UP000677016">
    <property type="component" value="Unassembled WGS sequence"/>
</dbReference>
<dbReference type="InterPro" id="IPR050155">
    <property type="entry name" value="HAD-like_hydrolase_sf"/>
</dbReference>
<dbReference type="FunFam" id="3.40.50.1000:FF:000022">
    <property type="entry name" value="Phosphoglycolate phosphatase"/>
    <property type="match status" value="1"/>
</dbReference>
<dbReference type="PANTHER" id="PTHR43434:SF1">
    <property type="entry name" value="PHOSPHOGLYCOLATE PHOSPHATASE"/>
    <property type="match status" value="1"/>
</dbReference>
<dbReference type="InterPro" id="IPR041492">
    <property type="entry name" value="HAD_2"/>
</dbReference>
<evidence type="ECO:0000256" key="3">
    <source>
        <dbReference type="ARBA" id="ARBA00050405"/>
    </source>
</evidence>
<dbReference type="Gene3D" id="3.40.50.1000">
    <property type="entry name" value="HAD superfamily/HAD-like"/>
    <property type="match status" value="1"/>
</dbReference>
<dbReference type="SFLD" id="SFLDS00003">
    <property type="entry name" value="Haloacid_Dehalogenase"/>
    <property type="match status" value="1"/>
</dbReference>
<dbReference type="InterPro" id="IPR006439">
    <property type="entry name" value="HAD-SF_hydro_IA"/>
</dbReference>
<accession>A0A941HXL7</accession>
<evidence type="ECO:0000256" key="5">
    <source>
        <dbReference type="ARBA" id="ARBA00080335"/>
    </source>
</evidence>
<dbReference type="GO" id="GO:0005829">
    <property type="term" value="C:cytosol"/>
    <property type="evidence" value="ECO:0007669"/>
    <property type="project" value="TreeGrafter"/>
</dbReference>
<dbReference type="GO" id="GO:0006281">
    <property type="term" value="P:DNA repair"/>
    <property type="evidence" value="ECO:0007669"/>
    <property type="project" value="TreeGrafter"/>
</dbReference>
<comment type="caution">
    <text evidence="6">The sequence shown here is derived from an EMBL/GenBank/DDBJ whole genome shotgun (WGS) entry which is preliminary data.</text>
</comment>
<keyword evidence="2" id="KW-0808">Transferase</keyword>
<dbReference type="PANTHER" id="PTHR43434">
    <property type="entry name" value="PHOSPHOGLYCOLATE PHOSPHATASE"/>
    <property type="match status" value="1"/>
</dbReference>
<keyword evidence="6" id="KW-0378">Hydrolase</keyword>
<dbReference type="SFLD" id="SFLDG01135">
    <property type="entry name" value="C1.5.6:_HAD__Beta-PGM__Phospha"/>
    <property type="match status" value="1"/>
</dbReference>
<dbReference type="InterPro" id="IPR023198">
    <property type="entry name" value="PGP-like_dom2"/>
</dbReference>
<dbReference type="Pfam" id="PF13419">
    <property type="entry name" value="HAD_2"/>
    <property type="match status" value="1"/>
</dbReference>
<gene>
    <name evidence="6" type="ORF">KC207_01510</name>
</gene>
<comment type="similarity">
    <text evidence="1">Belongs to the HAD-like hydrolase superfamily. CbbY/CbbZ/Gph/YieH family.</text>
</comment>
<evidence type="ECO:0000256" key="4">
    <source>
        <dbReference type="ARBA" id="ARBA00069527"/>
    </source>
</evidence>
<name>A0A941HXL7_9MICO</name>
<dbReference type="Gene3D" id="1.10.150.240">
    <property type="entry name" value="Putative phosphatase, domain 2"/>
    <property type="match status" value="1"/>
</dbReference>
<dbReference type="GO" id="GO:0004713">
    <property type="term" value="F:protein tyrosine kinase activity"/>
    <property type="evidence" value="ECO:0007669"/>
    <property type="project" value="UniProtKB-KW"/>
</dbReference>
<evidence type="ECO:0000256" key="2">
    <source>
        <dbReference type="ARBA" id="ARBA00023137"/>
    </source>
</evidence>
<dbReference type="AlphaFoldDB" id="A0A941HXL7"/>
<dbReference type="NCBIfam" id="TIGR01509">
    <property type="entry name" value="HAD-SF-IA-v3"/>
    <property type="match status" value="1"/>
</dbReference>
<reference evidence="6" key="1">
    <citation type="submission" date="2021-04" db="EMBL/GenBank/DDBJ databases">
        <title>Phycicoccus avicenniae sp. nov., a novel endophytic actinomycetes isolated from branch of Avicennia mariana.</title>
        <authorList>
            <person name="Tuo L."/>
        </authorList>
    </citation>
    <scope>NUCLEOTIDE SEQUENCE</scope>
    <source>
        <strain evidence="6">BSK3Z-2</strain>
    </source>
</reference>
<sequence>MGAVTTPTPFRPVVLFDLDGTLVDTIPLIVASYRHAFFTVLGEEVDEARARAWIGRPLLEALLEESPEHGHALDAEYRRWNLANTERLIRRVDGVPRLLADLAAAGVRTAVVTSKRRETAALALAAAGIEDAVEVVAGLEDTARHKPAPDPLLHGAAALGVDTSECVYVGDAVVDLRAARAAGCAAVAVTWGAGDRAALVEEAPDAVVDDVTALAAALLGTGPDPARRG</sequence>
<dbReference type="InterPro" id="IPR023214">
    <property type="entry name" value="HAD_sf"/>
</dbReference>
<protein>
    <recommendedName>
        <fullName evidence="4">Tyrosine-protein kinase PtkA</fullName>
    </recommendedName>
    <alternativeName>
        <fullName evidence="5">Protein tyrosine kinase A</fullName>
    </alternativeName>
</protein>
<dbReference type="SUPFAM" id="SSF56784">
    <property type="entry name" value="HAD-like"/>
    <property type="match status" value="1"/>
</dbReference>
<dbReference type="EMBL" id="JAGSNF010000001">
    <property type="protein sequence ID" value="MBR7741968.1"/>
    <property type="molecule type" value="Genomic_DNA"/>
</dbReference>
<comment type="catalytic activity">
    <reaction evidence="3">
        <text>L-tyrosyl-[protein] + ATP = O-phospho-L-tyrosyl-[protein] + ADP + H(+)</text>
        <dbReference type="Rhea" id="RHEA:10596"/>
        <dbReference type="Rhea" id="RHEA-COMP:10136"/>
        <dbReference type="Rhea" id="RHEA-COMP:20101"/>
        <dbReference type="ChEBI" id="CHEBI:15378"/>
        <dbReference type="ChEBI" id="CHEBI:30616"/>
        <dbReference type="ChEBI" id="CHEBI:46858"/>
        <dbReference type="ChEBI" id="CHEBI:61978"/>
        <dbReference type="ChEBI" id="CHEBI:456216"/>
    </reaction>
    <physiologicalReaction direction="left-to-right" evidence="3">
        <dbReference type="Rhea" id="RHEA:10597"/>
    </physiologicalReaction>
</comment>